<proteinExistence type="predicted"/>
<keyword evidence="3" id="KW-1185">Reference proteome</keyword>
<gene>
    <name evidence="2" type="ORF">GCM10010310_75220</name>
</gene>
<accession>A0ABN3TGV8</accession>
<feature type="compositionally biased region" description="Basic and acidic residues" evidence="1">
    <location>
        <begin position="95"/>
        <end position="104"/>
    </location>
</feature>
<dbReference type="EMBL" id="BAAASK010000040">
    <property type="protein sequence ID" value="GAA2703214.1"/>
    <property type="molecule type" value="Genomic_DNA"/>
</dbReference>
<organism evidence="2 3">
    <name type="scientific">Streptomyces violaceolatus</name>
    <dbReference type="NCBI Taxonomy" id="67378"/>
    <lineage>
        <taxon>Bacteria</taxon>
        <taxon>Bacillati</taxon>
        <taxon>Actinomycetota</taxon>
        <taxon>Actinomycetes</taxon>
        <taxon>Kitasatosporales</taxon>
        <taxon>Streptomycetaceae</taxon>
        <taxon>Streptomyces</taxon>
        <taxon>Streptomyces violaceoruber group</taxon>
    </lineage>
</organism>
<sequence length="104" mass="10650">MGCGAGAGQVLLVPATALVNAWVPSGNGTRAGVRDRAGGGVGVSAQGPRGLRSTRTADRWAGAAVAGGLRRVRRMRIGMRGRYIGPPPRIRGPRAAHDGRMAIV</sequence>
<comment type="caution">
    <text evidence="2">The sequence shown here is derived from an EMBL/GenBank/DDBJ whole genome shotgun (WGS) entry which is preliminary data.</text>
</comment>
<reference evidence="2 3" key="1">
    <citation type="journal article" date="2019" name="Int. J. Syst. Evol. Microbiol.">
        <title>The Global Catalogue of Microorganisms (GCM) 10K type strain sequencing project: providing services to taxonomists for standard genome sequencing and annotation.</title>
        <authorList>
            <consortium name="The Broad Institute Genomics Platform"/>
            <consortium name="The Broad Institute Genome Sequencing Center for Infectious Disease"/>
            <person name="Wu L."/>
            <person name="Ma J."/>
        </authorList>
    </citation>
    <scope>NUCLEOTIDE SEQUENCE [LARGE SCALE GENOMIC DNA]</scope>
    <source>
        <strain evidence="2 3">JCM 4531</strain>
    </source>
</reference>
<dbReference type="Proteomes" id="UP001499989">
    <property type="component" value="Unassembled WGS sequence"/>
</dbReference>
<feature type="region of interest" description="Disordered" evidence="1">
    <location>
        <begin position="80"/>
        <end position="104"/>
    </location>
</feature>
<feature type="region of interest" description="Disordered" evidence="1">
    <location>
        <begin position="29"/>
        <end position="56"/>
    </location>
</feature>
<name>A0ABN3TGV8_9ACTN</name>
<evidence type="ECO:0000313" key="2">
    <source>
        <dbReference type="EMBL" id="GAA2703214.1"/>
    </source>
</evidence>
<evidence type="ECO:0000313" key="3">
    <source>
        <dbReference type="Proteomes" id="UP001499989"/>
    </source>
</evidence>
<protein>
    <recommendedName>
        <fullName evidence="4">Secreted protein</fullName>
    </recommendedName>
</protein>
<evidence type="ECO:0000256" key="1">
    <source>
        <dbReference type="SAM" id="MobiDB-lite"/>
    </source>
</evidence>
<evidence type="ECO:0008006" key="4">
    <source>
        <dbReference type="Google" id="ProtNLM"/>
    </source>
</evidence>